<dbReference type="NCBIfam" id="TIGR03334">
    <property type="entry name" value="IOR_beta"/>
    <property type="match status" value="1"/>
</dbReference>
<reference evidence="8" key="1">
    <citation type="journal article" date="2015" name="MBio">
        <title>Genome-resolved metagenomic analysis reveals roles for candidate phyla and other microbial community members in biogeochemical transformations in oil reservoirs.</title>
        <authorList>
            <person name="Hu P."/>
            <person name="Tom L."/>
            <person name="Singh A."/>
            <person name="Thomas B.C."/>
            <person name="Baker B.J."/>
            <person name="Piceno Y.M."/>
            <person name="Andersen G.L."/>
            <person name="Banfield J.F."/>
        </authorList>
    </citation>
    <scope>NUCLEOTIDE SEQUENCE [LARGE SCALE GENOMIC DNA]</scope>
    <source>
        <strain evidence="8">56_747</strain>
    </source>
</reference>
<comment type="catalytic activity">
    <reaction evidence="4">
        <text>indole-3-pyruvate + 2 oxidized [2Fe-2S]-[ferredoxin] + CoA = (indol-3-yl)acetyl-CoA + 2 reduced [2Fe-2S]-[ferredoxin] + CO2 + H(+)</text>
        <dbReference type="Rhea" id="RHEA:12645"/>
        <dbReference type="Rhea" id="RHEA-COMP:10000"/>
        <dbReference type="Rhea" id="RHEA-COMP:10001"/>
        <dbReference type="ChEBI" id="CHEBI:15378"/>
        <dbReference type="ChEBI" id="CHEBI:16526"/>
        <dbReference type="ChEBI" id="CHEBI:17640"/>
        <dbReference type="ChEBI" id="CHEBI:33737"/>
        <dbReference type="ChEBI" id="CHEBI:33738"/>
        <dbReference type="ChEBI" id="CHEBI:57271"/>
        <dbReference type="ChEBI" id="CHEBI:57287"/>
        <dbReference type="EC" id="1.2.7.8"/>
    </reaction>
</comment>
<comment type="subunit">
    <text evidence="2">Heterodimer of the IorA and IorB subunits.</text>
</comment>
<dbReference type="InterPro" id="IPR017719">
    <property type="entry name" value="Indolepyruvate_Fd_OxRdtase_bsu"/>
</dbReference>
<accession>A0A101FVK6</accession>
<evidence type="ECO:0000256" key="5">
    <source>
        <dbReference type="NCBIfam" id="TIGR03334"/>
    </source>
</evidence>
<evidence type="ECO:0000256" key="3">
    <source>
        <dbReference type="ARBA" id="ARBA00023002"/>
    </source>
</evidence>
<protein>
    <recommendedName>
        <fullName evidence="5">Indolepyruvate ferredoxin oxidoreductase subunit beta</fullName>
        <ecNumber evidence="5">1.2.7.8</ecNumber>
    </recommendedName>
</protein>
<feature type="domain" description="Pyruvate/ketoisovalerate oxidoreductase catalytic" evidence="6">
    <location>
        <begin position="14"/>
        <end position="190"/>
    </location>
</feature>
<dbReference type="NCBIfam" id="NF005323">
    <property type="entry name" value="PRK06853.1-3"/>
    <property type="match status" value="1"/>
</dbReference>
<dbReference type="Gene3D" id="3.40.920.10">
    <property type="entry name" value="Pyruvate-ferredoxin oxidoreductase, PFOR, domain III"/>
    <property type="match status" value="1"/>
</dbReference>
<dbReference type="EMBL" id="LGHB01000002">
    <property type="protein sequence ID" value="KUK97419.1"/>
    <property type="molecule type" value="Genomic_DNA"/>
</dbReference>
<dbReference type="GO" id="GO:0043805">
    <property type="term" value="F:indolepyruvate ferredoxin oxidoreductase activity"/>
    <property type="evidence" value="ECO:0007669"/>
    <property type="project" value="UniProtKB-EC"/>
</dbReference>
<keyword evidence="3" id="KW-0560">Oxidoreductase</keyword>
<sequence length="195" mass="20413">MRTSECDVVVVGVGGQGVILISEIIGRAAMMAGLSVRGVETHGMAQRGGSVINHIRVGCSFSAMISPGSADVLLAMEPVEALRYAHYLSPQGVALVNSRPVMPITVTTGMASYPSIEEILAPLRGICSQVKPMDATGLAEEAGSPQATNVVMLGALSEHLPIEEATILSALSETVPARFLEINKKAFELGKIEVE</sequence>
<evidence type="ECO:0000256" key="1">
    <source>
        <dbReference type="ARBA" id="ARBA00002995"/>
    </source>
</evidence>
<comment type="caution">
    <text evidence="7">The sequence shown here is derived from an EMBL/GenBank/DDBJ whole genome shotgun (WGS) entry which is preliminary data.</text>
</comment>
<dbReference type="Pfam" id="PF01558">
    <property type="entry name" value="POR"/>
    <property type="match status" value="1"/>
</dbReference>
<dbReference type="EC" id="1.2.7.8" evidence="5"/>
<dbReference type="InterPro" id="IPR052198">
    <property type="entry name" value="IorB_Oxidoreductase"/>
</dbReference>
<comment type="function">
    <text evidence="1">Catalyzes the ferredoxin-dependent oxidative decarboxylation of arylpyruvates.</text>
</comment>
<proteinExistence type="predicted"/>
<keyword evidence="7" id="KW-0670">Pyruvate</keyword>
<evidence type="ECO:0000313" key="9">
    <source>
        <dbReference type="Proteomes" id="UP000053961"/>
    </source>
</evidence>
<evidence type="ECO:0000256" key="4">
    <source>
        <dbReference type="ARBA" id="ARBA00048332"/>
    </source>
</evidence>
<dbReference type="AlphaFoldDB" id="A0A101FVK6"/>
<dbReference type="PANTHER" id="PTHR43854">
    <property type="entry name" value="INDOLEPYRUVATE OXIDOREDUCTASE SUBUNIT IORB"/>
    <property type="match status" value="1"/>
</dbReference>
<evidence type="ECO:0000313" key="10">
    <source>
        <dbReference type="Proteomes" id="UP000057043"/>
    </source>
</evidence>
<dbReference type="EMBL" id="LGFT01000008">
    <property type="protein sequence ID" value="KUK45104.1"/>
    <property type="molecule type" value="Genomic_DNA"/>
</dbReference>
<reference evidence="9 10" key="2">
    <citation type="journal article" date="2015" name="MBio">
        <title>Genome-Resolved Metagenomic Analysis Reveals Roles for Candidate Phyla and Other Microbial Community Members in Biogeochemical Transformations in Oil Reservoirs.</title>
        <authorList>
            <person name="Hu P."/>
            <person name="Tom L."/>
            <person name="Singh A."/>
            <person name="Thomas B.C."/>
            <person name="Baker B.J."/>
            <person name="Piceno Y.M."/>
            <person name="Andersen G.L."/>
            <person name="Banfield J.F."/>
        </authorList>
    </citation>
    <scope>NUCLEOTIDE SEQUENCE [LARGE SCALE GENOMIC DNA]</scope>
    <source>
        <strain evidence="7">57_489</strain>
    </source>
</reference>
<evidence type="ECO:0000313" key="7">
    <source>
        <dbReference type="EMBL" id="KUK45104.1"/>
    </source>
</evidence>
<dbReference type="PANTHER" id="PTHR43854:SF1">
    <property type="entry name" value="INDOLEPYRUVATE OXIDOREDUCTASE SUBUNIT IORB"/>
    <property type="match status" value="1"/>
</dbReference>
<dbReference type="InterPro" id="IPR002869">
    <property type="entry name" value="Pyrv_flavodox_OxRed_cen"/>
</dbReference>
<gene>
    <name evidence="7" type="ORF">XD72_0508</name>
    <name evidence="8" type="ORF">XE07_0249</name>
</gene>
<evidence type="ECO:0000313" key="8">
    <source>
        <dbReference type="EMBL" id="KUK97419.1"/>
    </source>
</evidence>
<dbReference type="Proteomes" id="UP000057043">
    <property type="component" value="Unassembled WGS sequence"/>
</dbReference>
<dbReference type="SUPFAM" id="SSF53323">
    <property type="entry name" value="Pyruvate-ferredoxin oxidoreductase, PFOR, domain III"/>
    <property type="match status" value="1"/>
</dbReference>
<evidence type="ECO:0000256" key="2">
    <source>
        <dbReference type="ARBA" id="ARBA00011238"/>
    </source>
</evidence>
<dbReference type="InterPro" id="IPR019752">
    <property type="entry name" value="Pyrv/ketoisovalerate_OxRed_cat"/>
</dbReference>
<organism evidence="7 10">
    <name type="scientific">Methanothrix harundinacea</name>
    <dbReference type="NCBI Taxonomy" id="301375"/>
    <lineage>
        <taxon>Archaea</taxon>
        <taxon>Methanobacteriati</taxon>
        <taxon>Methanobacteriota</taxon>
        <taxon>Stenosarchaea group</taxon>
        <taxon>Methanomicrobia</taxon>
        <taxon>Methanotrichales</taxon>
        <taxon>Methanotrichaceae</taxon>
        <taxon>Methanothrix</taxon>
    </lineage>
</organism>
<dbReference type="PATRIC" id="fig|301375.6.peg.1805"/>
<dbReference type="Proteomes" id="UP000053961">
    <property type="component" value="Unassembled WGS sequence"/>
</dbReference>
<evidence type="ECO:0000259" key="6">
    <source>
        <dbReference type="Pfam" id="PF01558"/>
    </source>
</evidence>
<name>A0A101FVK6_9EURY</name>